<keyword evidence="2" id="KW-1185">Reference proteome</keyword>
<dbReference type="Proteomes" id="UP000001708">
    <property type="component" value="Segment"/>
</dbReference>
<protein>
    <submittedName>
        <fullName evidence="1">Uncharacterized protein</fullName>
    </submittedName>
</protein>
<organism evidence="1 2">
    <name type="scientific">Streptomyces phage VWB</name>
    <dbReference type="NCBI Taxonomy" id="10702"/>
    <lineage>
        <taxon>Viruses</taxon>
        <taxon>Duplodnaviria</taxon>
        <taxon>Heunggongvirae</taxon>
        <taxon>Uroviricota</taxon>
        <taxon>Caudoviricetes</taxon>
        <taxon>Veewebvirus</taxon>
        <taxon>Veewebvirus vwb</taxon>
    </lineage>
</organism>
<dbReference type="KEGG" id="vg:2732827"/>
<accession>Q6VY78</accession>
<evidence type="ECO:0000313" key="2">
    <source>
        <dbReference type="Proteomes" id="UP000001708"/>
    </source>
</evidence>
<dbReference type="NCBIfam" id="NF038082">
    <property type="entry name" value="phiSA1p31"/>
    <property type="match status" value="1"/>
</dbReference>
<name>Q6VY78_9CAUD</name>
<evidence type="ECO:0000313" key="1">
    <source>
        <dbReference type="EMBL" id="AAR29701.1"/>
    </source>
</evidence>
<reference evidence="1 2" key="1">
    <citation type="journal article" date="1990" name="J. Gen. Microbiol.">
        <title>Further biological and molecular characterization of actinophage VWB.</title>
        <authorList>
            <person name="Anne J."/>
            <person name="Van Mellaert L."/>
            <person name="Decock B."/>
            <person name="Van Damme J."/>
            <person name="Van Aerschot A."/>
            <person name="Herdewijn P."/>
            <person name="Eyssen H."/>
        </authorList>
    </citation>
    <scope>NUCLEOTIDE SEQUENCE [LARGE SCALE GENOMIC DNA]</scope>
</reference>
<sequence>MSDTEPAIRMIDLNEQRLVITLDANNVYRINVRSMCPVEAAALLHVIAAELVAEHPPFPCHWDTERDTPAPADRPDEPLPVDGARLDAERSVWTDGTGHTWDLSVMWQDVFGVHWQWTGRLDRSGTPLMTSVAGIEPLDVIRASVGPIAPVGGEQS</sequence>
<reference evidence="1 2" key="3">
    <citation type="journal article" date="1998" name="Microbiology">
        <title>Site-specific integration of bacteriophage VWB genome into Streptomyces venezuelae and construction of a VWB-based integrative vector.</title>
        <authorList>
            <person name="Van Mellaert L."/>
            <person name="Mei L."/>
            <person name="Lammertyn E."/>
            <person name="Schacht S."/>
            <person name="Anne J."/>
        </authorList>
    </citation>
    <scope>NUCLEOTIDE SEQUENCE [LARGE SCALE GENOMIC DNA]</scope>
</reference>
<reference evidence="1 2" key="4">
    <citation type="journal article" date="2005" name="Virology">
        <title>Complete genomic nucleotide sequence and analysis of the temperate bacteriophage VWB.</title>
        <authorList>
            <person name="Van Dessel W."/>
            <person name="Van Mellaert L."/>
            <person name="Liesegang H."/>
            <person name="Raasch C."/>
            <person name="De Keersmaeker S."/>
            <person name="Geukens N."/>
            <person name="Lammertyn E."/>
            <person name="Streit W."/>
            <person name="Anne J."/>
        </authorList>
    </citation>
    <scope>NUCLEOTIDE SEQUENCE [LARGE SCALE GENOMIC DNA]</scope>
</reference>
<reference evidence="1 2" key="2">
    <citation type="journal article" date="1995" name="Arch. Virol.">
        <title>Analysis of the open reading frames of the main capsid proteins of actinophage VWB.</title>
        <authorList>
            <person name="Anne J."/>
            <person name="Fiten P."/>
            <person name="Van Mellaert L."/>
            <person name="Joris B."/>
            <person name="Opdenakker G."/>
            <person name="Eyssen H."/>
        </authorList>
    </citation>
    <scope>NUCLEOTIDE SEQUENCE [LARGE SCALE GENOMIC DNA]</scope>
</reference>
<dbReference type="EMBL" id="AY320035">
    <property type="protein sequence ID" value="AAR29701.1"/>
    <property type="molecule type" value="Genomic_DNA"/>
</dbReference>
<dbReference type="GeneID" id="2732827"/>
<dbReference type="RefSeq" id="NP_958253.1">
    <property type="nucleotide sequence ID" value="NC_005345.2"/>
</dbReference>
<proteinExistence type="predicted"/>
<dbReference type="OrthoDB" id="35315at10239"/>